<dbReference type="Proteomes" id="UP000805704">
    <property type="component" value="Chromosome 16"/>
</dbReference>
<organism evidence="1 2">
    <name type="scientific">Nibea albiflora</name>
    <name type="common">Yellow drum</name>
    <name type="synonym">Corvina albiflora</name>
    <dbReference type="NCBI Taxonomy" id="240163"/>
    <lineage>
        <taxon>Eukaryota</taxon>
        <taxon>Metazoa</taxon>
        <taxon>Chordata</taxon>
        <taxon>Craniata</taxon>
        <taxon>Vertebrata</taxon>
        <taxon>Euteleostomi</taxon>
        <taxon>Actinopterygii</taxon>
        <taxon>Neopterygii</taxon>
        <taxon>Teleostei</taxon>
        <taxon>Neoteleostei</taxon>
        <taxon>Acanthomorphata</taxon>
        <taxon>Eupercaria</taxon>
        <taxon>Sciaenidae</taxon>
        <taxon>Nibea</taxon>
    </lineage>
</organism>
<protein>
    <submittedName>
        <fullName evidence="1">B-cell receptor CD22</fullName>
    </submittedName>
</protein>
<gene>
    <name evidence="1" type="primary">CD22.12</name>
    <name evidence="1" type="ORF">GBF38_014502</name>
</gene>
<keyword evidence="2" id="KW-1185">Reference proteome</keyword>
<dbReference type="EMBL" id="CM024804">
    <property type="protein sequence ID" value="KAG8010259.1"/>
    <property type="molecule type" value="Genomic_DNA"/>
</dbReference>
<proteinExistence type="predicted"/>
<feature type="non-terminal residue" evidence="1">
    <location>
        <position position="1"/>
    </location>
</feature>
<evidence type="ECO:0000313" key="2">
    <source>
        <dbReference type="Proteomes" id="UP000805704"/>
    </source>
</evidence>
<comment type="caution">
    <text evidence="1">The sequence shown here is derived from an EMBL/GenBank/DDBJ whole genome shotgun (WGS) entry which is preliminary data.</text>
</comment>
<evidence type="ECO:0000313" key="1">
    <source>
        <dbReference type="EMBL" id="KAG8010259.1"/>
    </source>
</evidence>
<accession>A0ACB7F6V0</accession>
<keyword evidence="1" id="KW-0675">Receptor</keyword>
<name>A0ACB7F6V0_NIBAL</name>
<reference evidence="1" key="1">
    <citation type="submission" date="2020-04" db="EMBL/GenBank/DDBJ databases">
        <title>A chromosome-scale assembly and high-density genetic map of the yellow drum (Nibea albiflora) genome.</title>
        <authorList>
            <person name="Xu D."/>
            <person name="Zhang W."/>
            <person name="Chen R."/>
            <person name="Tan P."/>
            <person name="Wang L."/>
            <person name="Song H."/>
            <person name="Tian L."/>
            <person name="Zhu Q."/>
            <person name="Wang B."/>
        </authorList>
    </citation>
    <scope>NUCLEOTIDE SEQUENCE</scope>
    <source>
        <strain evidence="1">ZJHYS-2018</strain>
    </source>
</reference>
<sequence>ILAGDWSVHLPSSPICVVVGSTVVLPCSYDYPQSSNEAKEEGRPSAQGGSEEEGQQYKVLSEMWCLEDSRCITRSYVFHSDGIFPDPSYRNRVEYLGQPGTKNCSLRISNVRQSDSGAYVFYLITSHPTQKMPEQSGIQLLVADSSSSVTVSASSSSDITEGGAVLMACCSPSAGPQAHFKWYKNTSTSLRHTGRVWNMSQVTSDESGSYYCQIQTGDKVQNSTMLSIDVEYSPRNTTVSVSPAGELQDKLPVTLTCSSDANPPVHIYTWYHGAACLPTADKSFHPARQSLATPTGRGPTLRVTNITAKEYGQHCCVARNRHGSQTNSVTITSSRAENSKTSLNYLTRPADIRVPVGDPAEFRCGVPKAAANLTFTFQLSQKNYSLICPGADKKEIALGLHGTCNTKDGELLAVWKLDGTSFSDNGTKVVCQQSNNDDTLVAVLHVYDDGLSYATLIGCTIGGFFGTMLVVGLTYTMVRRSETLQQCFSGHCRCKFNQDKRRRAGSNAQQMLSDQGNVSSPTGKPFSTLTAVVCERSCLKDYDDDILKRGNLEQLNE</sequence>